<proteinExistence type="predicted"/>
<protein>
    <recommendedName>
        <fullName evidence="4">CCHC-type domain-containing protein</fullName>
    </recommendedName>
</protein>
<sequence>MRSTYQPESKHPFAGYSPRLSNQRPARRFGYADRIPANHPTYSDQGQGHRDQQMKRIGNLPKTLTYDGKSNLRASYVKFSKYAEAQRWTAQDCKDNLCWCLTGKAGNFFANLVEKYDDMEYFDIIKRFEKRFGYQDFPETATIAFNTARQEREEDLDDWADRIMTLATKAFRDLPEDYIYRQAVIRFCHGCFNKEADEMTANARLSTMEAAVDKVKWAVHTHTAVHGRAKRDVRQTSVQDISQGCSVYAVKEESQSPTGQSTLTRLGGCEKRLDTIEQQISQIKTSVDNILKRLPHRQPRSASPSPNRLPSTLQCFNCKENHYFRDCPHRTNDKSKRVQFVEGKEEENEEHLISSGSDEEGEARPQC</sequence>
<accession>A0A9D4GUN0</accession>
<dbReference type="EMBL" id="JAIWYP010000005">
    <property type="protein sequence ID" value="KAH3821786.1"/>
    <property type="molecule type" value="Genomic_DNA"/>
</dbReference>
<evidence type="ECO:0000256" key="1">
    <source>
        <dbReference type="SAM" id="MobiDB-lite"/>
    </source>
</evidence>
<dbReference type="PANTHER" id="PTHR19963:SF30">
    <property type="entry name" value="ENDONUCLEASE_EXONUCLEASE_PHOSPHATASE DOMAIN-CONTAINING PROTEIN"/>
    <property type="match status" value="1"/>
</dbReference>
<evidence type="ECO:0000313" key="2">
    <source>
        <dbReference type="EMBL" id="KAH3821786.1"/>
    </source>
</evidence>
<dbReference type="PANTHER" id="PTHR19963">
    <property type="entry name" value="CCHC-TYPE DOMAIN-CONTAINING PROTEIN"/>
    <property type="match status" value="1"/>
</dbReference>
<dbReference type="GO" id="GO:0003676">
    <property type="term" value="F:nucleic acid binding"/>
    <property type="evidence" value="ECO:0007669"/>
    <property type="project" value="InterPro"/>
</dbReference>
<evidence type="ECO:0008006" key="4">
    <source>
        <dbReference type="Google" id="ProtNLM"/>
    </source>
</evidence>
<dbReference type="AlphaFoldDB" id="A0A9D4GUN0"/>
<dbReference type="InterPro" id="IPR036875">
    <property type="entry name" value="Znf_CCHC_sf"/>
</dbReference>
<name>A0A9D4GUN0_DREPO</name>
<feature type="region of interest" description="Disordered" evidence="1">
    <location>
        <begin position="1"/>
        <end position="24"/>
    </location>
</feature>
<organism evidence="2 3">
    <name type="scientific">Dreissena polymorpha</name>
    <name type="common">Zebra mussel</name>
    <name type="synonym">Mytilus polymorpha</name>
    <dbReference type="NCBI Taxonomy" id="45954"/>
    <lineage>
        <taxon>Eukaryota</taxon>
        <taxon>Metazoa</taxon>
        <taxon>Spiralia</taxon>
        <taxon>Lophotrochozoa</taxon>
        <taxon>Mollusca</taxon>
        <taxon>Bivalvia</taxon>
        <taxon>Autobranchia</taxon>
        <taxon>Heteroconchia</taxon>
        <taxon>Euheterodonta</taxon>
        <taxon>Imparidentia</taxon>
        <taxon>Neoheterodontei</taxon>
        <taxon>Myida</taxon>
        <taxon>Dreissenoidea</taxon>
        <taxon>Dreissenidae</taxon>
        <taxon>Dreissena</taxon>
    </lineage>
</organism>
<reference evidence="2" key="2">
    <citation type="submission" date="2020-11" db="EMBL/GenBank/DDBJ databases">
        <authorList>
            <person name="McCartney M.A."/>
            <person name="Auch B."/>
            <person name="Kono T."/>
            <person name="Mallez S."/>
            <person name="Becker A."/>
            <person name="Gohl D.M."/>
            <person name="Silverstein K.A.T."/>
            <person name="Koren S."/>
            <person name="Bechman K.B."/>
            <person name="Herman A."/>
            <person name="Abrahante J.E."/>
            <person name="Garbe J."/>
        </authorList>
    </citation>
    <scope>NUCLEOTIDE SEQUENCE</scope>
    <source>
        <strain evidence="2">Duluth1</strain>
        <tissue evidence="2">Whole animal</tissue>
    </source>
</reference>
<evidence type="ECO:0000313" key="3">
    <source>
        <dbReference type="Proteomes" id="UP000828390"/>
    </source>
</evidence>
<reference evidence="2" key="1">
    <citation type="journal article" date="2019" name="bioRxiv">
        <title>The Genome of the Zebra Mussel, Dreissena polymorpha: A Resource for Invasive Species Research.</title>
        <authorList>
            <person name="McCartney M.A."/>
            <person name="Auch B."/>
            <person name="Kono T."/>
            <person name="Mallez S."/>
            <person name="Zhang Y."/>
            <person name="Obille A."/>
            <person name="Becker A."/>
            <person name="Abrahante J.E."/>
            <person name="Garbe J."/>
            <person name="Badalamenti J.P."/>
            <person name="Herman A."/>
            <person name="Mangelson H."/>
            <person name="Liachko I."/>
            <person name="Sullivan S."/>
            <person name="Sone E.D."/>
            <person name="Koren S."/>
            <person name="Silverstein K.A.T."/>
            <person name="Beckman K.B."/>
            <person name="Gohl D.M."/>
        </authorList>
    </citation>
    <scope>NUCLEOTIDE SEQUENCE</scope>
    <source>
        <strain evidence="2">Duluth1</strain>
        <tissue evidence="2">Whole animal</tissue>
    </source>
</reference>
<dbReference type="Proteomes" id="UP000828390">
    <property type="component" value="Unassembled WGS sequence"/>
</dbReference>
<feature type="region of interest" description="Disordered" evidence="1">
    <location>
        <begin position="33"/>
        <end position="52"/>
    </location>
</feature>
<keyword evidence="3" id="KW-1185">Reference proteome</keyword>
<comment type="caution">
    <text evidence="2">The sequence shown here is derived from an EMBL/GenBank/DDBJ whole genome shotgun (WGS) entry which is preliminary data.</text>
</comment>
<dbReference type="SUPFAM" id="SSF57756">
    <property type="entry name" value="Retrovirus zinc finger-like domains"/>
    <property type="match status" value="1"/>
</dbReference>
<dbReference type="GO" id="GO:0008270">
    <property type="term" value="F:zinc ion binding"/>
    <property type="evidence" value="ECO:0007669"/>
    <property type="project" value="InterPro"/>
</dbReference>
<feature type="region of interest" description="Disordered" evidence="1">
    <location>
        <begin position="340"/>
        <end position="367"/>
    </location>
</feature>
<gene>
    <name evidence="2" type="ORF">DPMN_123554</name>
</gene>